<evidence type="ECO:0008006" key="3">
    <source>
        <dbReference type="Google" id="ProtNLM"/>
    </source>
</evidence>
<dbReference type="Proteomes" id="UP000220922">
    <property type="component" value="Unassembled WGS sequence"/>
</dbReference>
<sequence>MDLPEQPPDELRRRPWLRRTPRPIRQTLVIDRTPTIQIGIFADAIYLTRRQGRGWVSYPISAEDLAAALGKLPTSSGLLPPNTLGTGTVNGQRYYVLLIPPRPAALRITGRTRPHTIQTPPLVWAGCGHDYRIFALATLDWPQRQTPLYHAPFPNTYEPGSICWGSTDPRGVGAPETMLSALDLYLEGSFFNNHIAQQRSQSKPRNVMVLYRTLNAATPYPLDDLVPAGHDLAWLLSGEAWRGRGVQ</sequence>
<proteinExistence type="predicted"/>
<gene>
    <name evidence="1" type="ORF">A9Q02_21575</name>
</gene>
<evidence type="ECO:0000313" key="2">
    <source>
        <dbReference type="Proteomes" id="UP000220922"/>
    </source>
</evidence>
<accession>A0A2H3LAX4</accession>
<dbReference type="AlphaFoldDB" id="A0A2H3LAX4"/>
<dbReference type="InterPro" id="IPR032787">
    <property type="entry name" value="Prok-E2_D"/>
</dbReference>
<dbReference type="OrthoDB" id="163098at2"/>
<dbReference type="Pfam" id="PF14460">
    <property type="entry name" value="Prok-E2_D"/>
    <property type="match status" value="1"/>
</dbReference>
<dbReference type="EMBL" id="LYXE01000032">
    <property type="protein sequence ID" value="PDW00650.1"/>
    <property type="molecule type" value="Genomic_DNA"/>
</dbReference>
<keyword evidence="2" id="KW-1185">Reference proteome</keyword>
<evidence type="ECO:0000313" key="1">
    <source>
        <dbReference type="EMBL" id="PDW00650.1"/>
    </source>
</evidence>
<comment type="caution">
    <text evidence="1">The sequence shown here is derived from an EMBL/GenBank/DDBJ whole genome shotgun (WGS) entry which is preliminary data.</text>
</comment>
<name>A0A2H3LAX4_9CHLR</name>
<organism evidence="1 2">
    <name type="scientific">Candidatus Chloroploca asiatica</name>
    <dbReference type="NCBI Taxonomy" id="1506545"/>
    <lineage>
        <taxon>Bacteria</taxon>
        <taxon>Bacillati</taxon>
        <taxon>Chloroflexota</taxon>
        <taxon>Chloroflexia</taxon>
        <taxon>Chloroflexales</taxon>
        <taxon>Chloroflexineae</taxon>
        <taxon>Oscillochloridaceae</taxon>
        <taxon>Candidatus Chloroploca</taxon>
    </lineage>
</organism>
<protein>
    <recommendedName>
        <fullName evidence="3">PRTRC system protein B</fullName>
    </recommendedName>
</protein>
<reference evidence="1 2" key="1">
    <citation type="submission" date="2016-05" db="EMBL/GenBank/DDBJ databases">
        <authorList>
            <person name="Lavstsen T."/>
            <person name="Jespersen J.S."/>
        </authorList>
    </citation>
    <scope>NUCLEOTIDE SEQUENCE [LARGE SCALE GENOMIC DNA]</scope>
    <source>
        <strain evidence="1 2">B7-9</strain>
    </source>
</reference>
<dbReference type="RefSeq" id="WP_097650867.1">
    <property type="nucleotide sequence ID" value="NZ_LYXE01000032.1"/>
</dbReference>